<feature type="compositionally biased region" description="Low complexity" evidence="1">
    <location>
        <begin position="53"/>
        <end position="63"/>
    </location>
</feature>
<evidence type="ECO:0000256" key="2">
    <source>
        <dbReference type="SAM" id="SignalP"/>
    </source>
</evidence>
<dbReference type="EMBL" id="AP011469">
    <property type="protein sequence ID" value="BAX25009.1"/>
    <property type="molecule type" value="Genomic_DNA"/>
</dbReference>
<name>A0A1V1H0X6_9ORYZ</name>
<accession>A0A1V1H0X6</accession>
<dbReference type="AlphaFoldDB" id="A0A1V1H0X6"/>
<proteinExistence type="predicted"/>
<feature type="chain" id="PRO_5013273711" evidence="2">
    <location>
        <begin position="22"/>
        <end position="270"/>
    </location>
</feature>
<sequence length="270" mass="28744">MVSLTLPCAATLFLLLAPLLAFVESPISLPPASTPTASPIVAIRGLCRRHALPSPSQSPVPQSTAKQGNEDEDDKDKNKEECSSTPVLGPAAAGEKAVEKDEETERHSSTPMPAPVVKEMKAAAIGDKATKEDREKERHVDELNSGKKQANLCRRHSGPRPLVAAAAPICKNNFSFRNIAELISNRPLGGRDLKIALPEGDFYDVADSRWAPSAASLAFCKKDPCRPRQGRFLTVPQGAACQRAAAVANLQAASLPPLQRAIFACAGGRL</sequence>
<protein>
    <submittedName>
        <fullName evidence="3">Uncharacterized protein</fullName>
    </submittedName>
</protein>
<evidence type="ECO:0000256" key="1">
    <source>
        <dbReference type="SAM" id="MobiDB-lite"/>
    </source>
</evidence>
<organism evidence="3">
    <name type="scientific">Oryza officinalis</name>
    <dbReference type="NCBI Taxonomy" id="4535"/>
    <lineage>
        <taxon>Eukaryota</taxon>
        <taxon>Viridiplantae</taxon>
        <taxon>Streptophyta</taxon>
        <taxon>Embryophyta</taxon>
        <taxon>Tracheophyta</taxon>
        <taxon>Spermatophyta</taxon>
        <taxon>Magnoliopsida</taxon>
        <taxon>Liliopsida</taxon>
        <taxon>Poales</taxon>
        <taxon>Poaceae</taxon>
        <taxon>BOP clade</taxon>
        <taxon>Oryzoideae</taxon>
        <taxon>Oryzeae</taxon>
        <taxon>Oryzinae</taxon>
        <taxon>Oryza</taxon>
    </lineage>
</organism>
<reference evidence="3" key="1">
    <citation type="submission" date="2009-05" db="EMBL/GenBank/DDBJ databases">
        <title>Oryza sativa Japonica Group genomic DNA, chromosome 6, BAC clone:KMK0024M20, cultivar:Khau Mac Kho.</title>
        <authorList>
            <person name="Matsumoto T."/>
            <person name="Wu J."/>
            <person name="Kanamori H."/>
        </authorList>
    </citation>
    <scope>NUCLEOTIDE SEQUENCE</scope>
    <source>
        <strain evidence="3">IRGC 100896</strain>
    </source>
</reference>
<feature type="compositionally biased region" description="Basic and acidic residues" evidence="1">
    <location>
        <begin position="128"/>
        <end position="145"/>
    </location>
</feature>
<evidence type="ECO:0000313" key="3">
    <source>
        <dbReference type="EMBL" id="BAX25009.1"/>
    </source>
</evidence>
<feature type="signal peptide" evidence="2">
    <location>
        <begin position="1"/>
        <end position="21"/>
    </location>
</feature>
<keyword evidence="2" id="KW-0732">Signal</keyword>
<gene>
    <name evidence="3" type="primary">OO_Ba0014A07.27</name>
</gene>
<feature type="region of interest" description="Disordered" evidence="1">
    <location>
        <begin position="51"/>
        <end position="154"/>
    </location>
</feature>
<feature type="compositionally biased region" description="Basic and acidic residues" evidence="1">
    <location>
        <begin position="96"/>
        <end position="108"/>
    </location>
</feature>